<dbReference type="Proteomes" id="UP000636709">
    <property type="component" value="Unassembled WGS sequence"/>
</dbReference>
<dbReference type="AlphaFoldDB" id="A0A835B935"/>
<accession>A0A835B935</accession>
<evidence type="ECO:0000313" key="3">
    <source>
        <dbReference type="Proteomes" id="UP000636709"/>
    </source>
</evidence>
<evidence type="ECO:0000256" key="1">
    <source>
        <dbReference type="SAM" id="MobiDB-lite"/>
    </source>
</evidence>
<reference evidence="2" key="1">
    <citation type="submission" date="2020-07" db="EMBL/GenBank/DDBJ databases">
        <title>Genome sequence and genetic diversity analysis of an under-domesticated orphan crop, white fonio (Digitaria exilis).</title>
        <authorList>
            <person name="Bennetzen J.L."/>
            <person name="Chen S."/>
            <person name="Ma X."/>
            <person name="Wang X."/>
            <person name="Yssel A.E.J."/>
            <person name="Chaluvadi S.R."/>
            <person name="Johnson M."/>
            <person name="Gangashetty P."/>
            <person name="Hamidou F."/>
            <person name="Sanogo M.D."/>
            <person name="Zwaenepoel A."/>
            <person name="Wallace J."/>
            <person name="Van De Peer Y."/>
            <person name="Van Deynze A."/>
        </authorList>
    </citation>
    <scope>NUCLEOTIDE SEQUENCE</scope>
    <source>
        <tissue evidence="2">Leaves</tissue>
    </source>
</reference>
<proteinExistence type="predicted"/>
<evidence type="ECO:0000313" key="2">
    <source>
        <dbReference type="EMBL" id="KAF8683769.1"/>
    </source>
</evidence>
<keyword evidence="3" id="KW-1185">Reference proteome</keyword>
<comment type="caution">
    <text evidence="2">The sequence shown here is derived from an EMBL/GenBank/DDBJ whole genome shotgun (WGS) entry which is preliminary data.</text>
</comment>
<sequence length="194" mass="21450">MATKASTLLRAARKASLASRAAAAAASRAARAADVAADAARASRLNSLDTKSSSDPPSFSMDACDYDHLPEDSKIPTAKDLESDKAPFNKDRDYSEMIGRFEIFRYNAEDVYKWNTDVPADPKKAAIYLKKRREFKLRLSKGLDVSHFDECYRPAILGPLSDGGDPFLRDCNYCLLKELEKRHGPKGVTVDQCP</sequence>
<dbReference type="EMBL" id="JACEFO010002102">
    <property type="protein sequence ID" value="KAF8683769.1"/>
    <property type="molecule type" value="Genomic_DNA"/>
</dbReference>
<name>A0A835B935_9POAL</name>
<dbReference type="OrthoDB" id="678491at2759"/>
<protein>
    <submittedName>
        <fullName evidence="2">Uncharacterized protein</fullName>
    </submittedName>
</protein>
<organism evidence="2 3">
    <name type="scientific">Digitaria exilis</name>
    <dbReference type="NCBI Taxonomy" id="1010633"/>
    <lineage>
        <taxon>Eukaryota</taxon>
        <taxon>Viridiplantae</taxon>
        <taxon>Streptophyta</taxon>
        <taxon>Embryophyta</taxon>
        <taxon>Tracheophyta</taxon>
        <taxon>Spermatophyta</taxon>
        <taxon>Magnoliopsida</taxon>
        <taxon>Liliopsida</taxon>
        <taxon>Poales</taxon>
        <taxon>Poaceae</taxon>
        <taxon>PACMAD clade</taxon>
        <taxon>Panicoideae</taxon>
        <taxon>Panicodae</taxon>
        <taxon>Paniceae</taxon>
        <taxon>Anthephorinae</taxon>
        <taxon>Digitaria</taxon>
    </lineage>
</organism>
<feature type="region of interest" description="Disordered" evidence="1">
    <location>
        <begin position="42"/>
        <end position="63"/>
    </location>
</feature>
<gene>
    <name evidence="2" type="ORF">HU200_044702</name>
</gene>